<sequence length="1097" mass="114637">MAETVGRVDFIAGLDGTVAVNESRRVGDQIGREGEKAGAGFGDNFDRELTPRMRLAGDRAAKAITAGLGKIDTAGFSKAIGRLESSMGDSMSRMSDDTERFRLIFDDLSTDVVRRSTDIARVSKEVDFGRWSEDAGTFRQVFRELEGDVDRLSNSAGQNTLVWHENQRAIEAMTDSLGGAGRGGDGVADSFRNVGDEGGDGFRRAAAGLRNLWDSIDAGEPGIRKLNISWSDLSHNTKQWTLIIGAVMAGMQDLAALSSAAGAGVFALGGALSAAVLGGGAAVAVFSVLAKDISELPPELQRTAVQFKALGTELRGTRDIIASSAIQQMPNTFAKLRGTVQGLNPAFAALGTSVGMVFDDMADGLRQGTPGFRELNGLVLNASQDFPALAAATGTWATALMRGLNNANPMVDQLIGYVQELGNRFDAFTQSDSFDQWIANSMATFTDFGELLDATGRALNDLVTPAAIARTQEFLDNLTAFMPNLSLLLDVLGRLDVFGLAAQALSEFGTALEPLSAPAQDLADALNDVSSILISELATALGVVATLISPVVQGFADFVDAIPPGVLAGIATGVIGVATAFQLLRGVQGIAGAANAAVIAAGDFGTLAGATGRVEGVAGKLATGLGKFAGAAGIFGLAASGAFILVDALGQAAHEMANLDDIAARSLESNKSLTATVTEMSSSWSLLGGEMTNTWDDVLNNLDGFDAFWSGFVPNFGGGLEDIFTDVSELNRTLTELDAPLAALAQVSLPDAAAKFSAWMTEIGATDAQIATVISRMPEFESQIRRSIEASGGFATETNILTAALTGSTTAMDGNTAQQAQMVGQGTVLIDTTNQMSQTIRQYTDKNLAARDASRGFEQATDDLSASIATNGNTLDRTTEQGRNNERAVDDLAAATLRYSDETLKNTGNQEKANAVIADGRQRLIEQLDAFGITGDEAEAYADSLGLIVPTVSTQVNTPGLSSAWDNARAYENQIRDIPTSWSTTVTTYYRQVGENFPKTATGGTFYGAQARIIGEAGPEAVVPLNRPLNQVDPSVRELSAIAQGLALPPMAAGGVVGGAPQTIVNFNAGAIVVEAADDPRQTAYDVLDVVAEKISS</sequence>
<dbReference type="KEGG" id="vg:54992094"/>
<accession>A0A2U8UJ22</accession>
<organism evidence="1 2">
    <name type="scientific">Microbacterium phage Hyperion</name>
    <dbReference type="NCBI Taxonomy" id="2182354"/>
    <lineage>
        <taxon>Viruses</taxon>
        <taxon>Duplodnaviria</taxon>
        <taxon>Heunggongvirae</taxon>
        <taxon>Uroviricota</taxon>
        <taxon>Caudoviricetes</taxon>
        <taxon>Squashvirus</taxon>
        <taxon>Squashvirus hyperion</taxon>
    </lineage>
</organism>
<evidence type="ECO:0000313" key="1">
    <source>
        <dbReference type="EMBL" id="AWN03551.1"/>
    </source>
</evidence>
<dbReference type="RefSeq" id="YP_009801577.1">
    <property type="nucleotide sequence ID" value="NC_047973.1"/>
</dbReference>
<name>A0A2U8UJ22_9CAUD</name>
<keyword evidence="2" id="KW-1185">Reference proteome</keyword>
<dbReference type="GeneID" id="54992094"/>
<evidence type="ECO:0000313" key="2">
    <source>
        <dbReference type="Proteomes" id="UP000246630"/>
    </source>
</evidence>
<dbReference type="Proteomes" id="UP000246630">
    <property type="component" value="Segment"/>
</dbReference>
<proteinExistence type="predicted"/>
<gene>
    <name evidence="1" type="primary">35</name>
    <name evidence="1" type="ORF">PBI_HYPERION_35</name>
</gene>
<dbReference type="EMBL" id="MH153803">
    <property type="protein sequence ID" value="AWN03551.1"/>
    <property type="molecule type" value="Genomic_DNA"/>
</dbReference>
<protein>
    <submittedName>
        <fullName evidence="1">Tape measure protein</fullName>
    </submittedName>
</protein>
<reference evidence="1 2" key="1">
    <citation type="submission" date="2018-03" db="EMBL/GenBank/DDBJ databases">
        <authorList>
            <person name="Stanton A.-C.J."/>
            <person name="Garlena R.A."/>
            <person name="Russell D.A."/>
            <person name="Pope W.H."/>
            <person name="Jacobs-Sera D."/>
            <person name="Hatfull G.F."/>
        </authorList>
    </citation>
    <scope>NUCLEOTIDE SEQUENCE [LARGE SCALE GENOMIC DNA]</scope>
</reference>